<gene>
    <name evidence="2" type="ordered locus">Rumal_3647</name>
</gene>
<organism evidence="2 3">
    <name type="scientific">Ruminococcus albus (strain ATCC 27210 / DSM 20455 / JCM 14654 / NCDO 2250 / 7)</name>
    <dbReference type="NCBI Taxonomy" id="697329"/>
    <lineage>
        <taxon>Bacteria</taxon>
        <taxon>Bacillati</taxon>
        <taxon>Bacillota</taxon>
        <taxon>Clostridia</taxon>
        <taxon>Eubacteriales</taxon>
        <taxon>Oscillospiraceae</taxon>
        <taxon>Ruminococcus</taxon>
    </lineage>
</organism>
<accession>E6UK90</accession>
<reference evidence="3" key="1">
    <citation type="journal article" date="2011" name="J. Bacteriol.">
        <title>Complete genome of the cellulolytic ruminal bacterium Ruminococcus albus 7.</title>
        <authorList>
            <person name="Suen G."/>
            <person name="Stevenson D.M."/>
            <person name="Bruce D.C."/>
            <person name="Chertkov O."/>
            <person name="Copeland A."/>
            <person name="Cheng J.F."/>
            <person name="Detter C."/>
            <person name="Detter J.C."/>
            <person name="Goodwin L.A."/>
            <person name="Han C.S."/>
            <person name="Hauser L.J."/>
            <person name="Ivanova N.N."/>
            <person name="Kyrpides N.C."/>
            <person name="Land M.L."/>
            <person name="Lapidus A."/>
            <person name="Lucas S."/>
            <person name="Ovchinnikova G."/>
            <person name="Pitluck S."/>
            <person name="Tapia R."/>
            <person name="Woyke T."/>
            <person name="Boyum J."/>
            <person name="Mead D."/>
            <person name="Weimer P.J."/>
        </authorList>
    </citation>
    <scope>NUCLEOTIDE SEQUENCE [LARGE SCALE GENOMIC DNA]</scope>
    <source>
        <strain evidence="3">ATCC 27210 / DSM 20455 / JCM 14654 / NCDO 2250 / 7</strain>
        <plasmid evidence="3">pRUMAL01</plasmid>
    </source>
</reference>
<keyword evidence="2" id="KW-0614">Plasmid</keyword>
<protein>
    <submittedName>
        <fullName evidence="2">Uncharacterized protein</fullName>
    </submittedName>
</protein>
<dbReference type="Proteomes" id="UP000006919">
    <property type="component" value="Plasmid pRUMAL01"/>
</dbReference>
<keyword evidence="1" id="KW-1133">Transmembrane helix</keyword>
<evidence type="ECO:0000313" key="2">
    <source>
        <dbReference type="EMBL" id="ADU24086.1"/>
    </source>
</evidence>
<proteinExistence type="predicted"/>
<evidence type="ECO:0000313" key="3">
    <source>
        <dbReference type="Proteomes" id="UP000006919"/>
    </source>
</evidence>
<evidence type="ECO:0000256" key="1">
    <source>
        <dbReference type="SAM" id="Phobius"/>
    </source>
</evidence>
<dbReference type="KEGG" id="ral:Rumal_3647"/>
<dbReference type="HOGENOM" id="CLU_133162_0_0_9"/>
<sequence length="183" mass="19849">MNQKQGITLTKKQLVIVAAIIVLLIAGGIVLGINLSRKNSDRIGDTKPTQQDTTSKANIIELDENAGEYTGEKPKDQGGEEVGIKIPGYPSITIAKDTEDVQMALMNPEGNPCYFKFELVLKDSGETIFESKYVKPGDCIYDVHLNKPLAEGEYPATIKISTIALDQETPLNGANVETVLIAK</sequence>
<dbReference type="AlphaFoldDB" id="E6UK90"/>
<dbReference type="EMBL" id="CP002404">
    <property type="protein sequence ID" value="ADU24086.1"/>
    <property type="molecule type" value="Genomic_DNA"/>
</dbReference>
<feature type="transmembrane region" description="Helical" evidence="1">
    <location>
        <begin position="14"/>
        <end position="33"/>
    </location>
</feature>
<geneLocation type="plasmid" evidence="2 3">
    <name>pRUMAL01</name>
</geneLocation>
<dbReference type="RefSeq" id="WP_013483634.1">
    <property type="nucleotide sequence ID" value="NC_014824.1"/>
</dbReference>
<keyword evidence="1" id="KW-0472">Membrane</keyword>
<dbReference type="eggNOG" id="ENOG5032VIE">
    <property type="taxonomic scope" value="Bacteria"/>
</dbReference>
<keyword evidence="1" id="KW-0812">Transmembrane</keyword>
<name>E6UK90_RUMA7</name>